<feature type="signal peptide" evidence="1">
    <location>
        <begin position="1"/>
        <end position="37"/>
    </location>
</feature>
<evidence type="ECO:0000313" key="3">
    <source>
        <dbReference type="Proteomes" id="UP000219338"/>
    </source>
</evidence>
<evidence type="ECO:0000256" key="1">
    <source>
        <dbReference type="SAM" id="SignalP"/>
    </source>
</evidence>
<name>A0A284RP68_ARMOS</name>
<dbReference type="Proteomes" id="UP000219338">
    <property type="component" value="Unassembled WGS sequence"/>
</dbReference>
<proteinExistence type="predicted"/>
<protein>
    <submittedName>
        <fullName evidence="2">Uncharacterized protein</fullName>
    </submittedName>
</protein>
<gene>
    <name evidence="2" type="ORF">ARMOST_13891</name>
</gene>
<dbReference type="EMBL" id="FUEG01000012">
    <property type="protein sequence ID" value="SJL10505.1"/>
    <property type="molecule type" value="Genomic_DNA"/>
</dbReference>
<reference evidence="3" key="1">
    <citation type="journal article" date="2017" name="Nat. Ecol. Evol.">
        <title>Genome expansion and lineage-specific genetic innovations in the forest pathogenic fungi Armillaria.</title>
        <authorList>
            <person name="Sipos G."/>
            <person name="Prasanna A.N."/>
            <person name="Walter M.C."/>
            <person name="O'Connor E."/>
            <person name="Balint B."/>
            <person name="Krizsan K."/>
            <person name="Kiss B."/>
            <person name="Hess J."/>
            <person name="Varga T."/>
            <person name="Slot J."/>
            <person name="Riley R."/>
            <person name="Boka B."/>
            <person name="Rigling D."/>
            <person name="Barry K."/>
            <person name="Lee J."/>
            <person name="Mihaltcheva S."/>
            <person name="LaButti K."/>
            <person name="Lipzen A."/>
            <person name="Waldron R."/>
            <person name="Moloney N.M."/>
            <person name="Sperisen C."/>
            <person name="Kredics L."/>
            <person name="Vagvoelgyi C."/>
            <person name="Patrignani A."/>
            <person name="Fitzpatrick D."/>
            <person name="Nagy I."/>
            <person name="Doyle S."/>
            <person name="Anderson J.B."/>
            <person name="Grigoriev I.V."/>
            <person name="Gueldener U."/>
            <person name="Muensterkoetter M."/>
            <person name="Nagy L.G."/>
        </authorList>
    </citation>
    <scope>NUCLEOTIDE SEQUENCE [LARGE SCALE GENOMIC DNA]</scope>
    <source>
        <strain evidence="3">C18/9</strain>
    </source>
</reference>
<keyword evidence="3" id="KW-1185">Reference proteome</keyword>
<feature type="chain" id="PRO_5013375205" evidence="1">
    <location>
        <begin position="38"/>
        <end position="136"/>
    </location>
</feature>
<evidence type="ECO:0000313" key="2">
    <source>
        <dbReference type="EMBL" id="SJL10505.1"/>
    </source>
</evidence>
<sequence length="136" mass="15597">MQRQGCTRTARPRPSCAVLKYRLIFLLSLLYQRRGQCKNRNLPALGFRPNLQYPGYPIAGWRLFWASENGIKIREALSLSLSHSVLASKEMLRDFDSALTRLKQSPQLCPQGFRPDQWRKMAMTSSPVLSPYPNQG</sequence>
<dbReference type="AlphaFoldDB" id="A0A284RP68"/>
<organism evidence="2 3">
    <name type="scientific">Armillaria ostoyae</name>
    <name type="common">Armillaria root rot fungus</name>
    <dbReference type="NCBI Taxonomy" id="47428"/>
    <lineage>
        <taxon>Eukaryota</taxon>
        <taxon>Fungi</taxon>
        <taxon>Dikarya</taxon>
        <taxon>Basidiomycota</taxon>
        <taxon>Agaricomycotina</taxon>
        <taxon>Agaricomycetes</taxon>
        <taxon>Agaricomycetidae</taxon>
        <taxon>Agaricales</taxon>
        <taxon>Marasmiineae</taxon>
        <taxon>Physalacriaceae</taxon>
        <taxon>Armillaria</taxon>
    </lineage>
</organism>
<accession>A0A284RP68</accession>
<keyword evidence="1" id="KW-0732">Signal</keyword>